<dbReference type="InterPro" id="IPR011335">
    <property type="entry name" value="Restrct_endonuc-II-like"/>
</dbReference>
<protein>
    <submittedName>
        <fullName evidence="7">Hypothetical very short patch repair endonuclease</fullName>
        <ecNumber evidence="7">3.1.-.-</ecNumber>
    </submittedName>
</protein>
<dbReference type="InterPro" id="IPR004603">
    <property type="entry name" value="DNA_mismatch_endonuc_vsr"/>
</dbReference>
<sequence length="129" mass="15292">MMSRIKGRDTGPELSLRRNIWALGLRYRLQYRIGRTRPDMVFVRARLAVFVDGCFWHGCPQHSTMPKNNRDFWERKLRRNRERDAENTHSLEAEGWRVLRLWEHEIQASPADCARRIAVMLGKAEESKA</sequence>
<dbReference type="AlphaFoldDB" id="A1K2B8"/>
<dbReference type="REBASE" id="14283">
    <property type="entry name" value="V.AspBHORF354P"/>
</dbReference>
<accession>A1K2B8</accession>
<organism evidence="7 8">
    <name type="scientific">Azoarcus sp. (strain BH72)</name>
    <dbReference type="NCBI Taxonomy" id="418699"/>
    <lineage>
        <taxon>Bacteria</taxon>
        <taxon>Pseudomonadati</taxon>
        <taxon>Pseudomonadota</taxon>
        <taxon>Betaproteobacteria</taxon>
        <taxon>Rhodocyclales</taxon>
        <taxon>Zoogloeaceae</taxon>
        <taxon>Azoarcus</taxon>
    </lineage>
</organism>
<dbReference type="KEGG" id="azo:azo0356"/>
<gene>
    <name evidence="7" type="primary">vsr</name>
    <name evidence="7" type="ordered locus">azo0356</name>
</gene>
<keyword evidence="1" id="KW-0540">Nuclease</keyword>
<evidence type="ECO:0000313" key="8">
    <source>
        <dbReference type="Proteomes" id="UP000002588"/>
    </source>
</evidence>
<dbReference type="GO" id="GO:0016787">
    <property type="term" value="F:hydrolase activity"/>
    <property type="evidence" value="ECO:0007669"/>
    <property type="project" value="UniProtKB-KW"/>
</dbReference>
<keyword evidence="3" id="KW-0227">DNA damage</keyword>
<comment type="similarity">
    <text evidence="6">Belongs to the Vsr family.</text>
</comment>
<keyword evidence="4 7" id="KW-0378">Hydrolase</keyword>
<dbReference type="EMBL" id="AM406670">
    <property type="protein sequence ID" value="CAL92973.1"/>
    <property type="molecule type" value="Genomic_DNA"/>
</dbReference>
<evidence type="ECO:0000256" key="2">
    <source>
        <dbReference type="ARBA" id="ARBA00022759"/>
    </source>
</evidence>
<name>A1K2B8_AZOSB</name>
<proteinExistence type="inferred from homology"/>
<dbReference type="STRING" id="62928.azo0356"/>
<evidence type="ECO:0000313" key="7">
    <source>
        <dbReference type="EMBL" id="CAL92973.1"/>
    </source>
</evidence>
<evidence type="ECO:0000256" key="1">
    <source>
        <dbReference type="ARBA" id="ARBA00022722"/>
    </source>
</evidence>
<dbReference type="eggNOG" id="COG3727">
    <property type="taxonomic scope" value="Bacteria"/>
</dbReference>
<keyword evidence="5" id="KW-0234">DNA repair</keyword>
<dbReference type="Proteomes" id="UP000002588">
    <property type="component" value="Chromosome"/>
</dbReference>
<reference evidence="7 8" key="1">
    <citation type="journal article" date="2006" name="Nat. Biotechnol.">
        <title>Complete genome of the mutualistic, N2-fixing grass endophyte Azoarcus sp. strain BH72.</title>
        <authorList>
            <person name="Krause A."/>
            <person name="Ramakumar A."/>
            <person name="Bartels D."/>
            <person name="Battistoni F."/>
            <person name="Bekel T."/>
            <person name="Boch J."/>
            <person name="Boehm M."/>
            <person name="Friedrich F."/>
            <person name="Hurek T."/>
            <person name="Krause L."/>
            <person name="Linke B."/>
            <person name="McHardy A.C."/>
            <person name="Sarkar A."/>
            <person name="Schneiker S."/>
            <person name="Syed A.A."/>
            <person name="Thauer R."/>
            <person name="Vorhoelter F.-J."/>
            <person name="Weidner S."/>
            <person name="Puehler A."/>
            <person name="Reinhold-Hurek B."/>
            <person name="Kaiser O."/>
            <person name="Goesmann A."/>
        </authorList>
    </citation>
    <scope>NUCLEOTIDE SEQUENCE [LARGE SCALE GENOMIC DNA]</scope>
    <source>
        <strain evidence="7 8">BH72</strain>
    </source>
</reference>
<dbReference type="SUPFAM" id="SSF52980">
    <property type="entry name" value="Restriction endonuclease-like"/>
    <property type="match status" value="1"/>
</dbReference>
<evidence type="ECO:0000256" key="3">
    <source>
        <dbReference type="ARBA" id="ARBA00022763"/>
    </source>
</evidence>
<dbReference type="NCBIfam" id="TIGR00632">
    <property type="entry name" value="vsr"/>
    <property type="match status" value="1"/>
</dbReference>
<evidence type="ECO:0000256" key="6">
    <source>
        <dbReference type="ARBA" id="ARBA00029466"/>
    </source>
</evidence>
<dbReference type="CDD" id="cd00221">
    <property type="entry name" value="Vsr"/>
    <property type="match status" value="1"/>
</dbReference>
<keyword evidence="2 7" id="KW-0255">Endonuclease</keyword>
<dbReference type="Gene3D" id="3.40.960.10">
    <property type="entry name" value="VSR Endonuclease"/>
    <property type="match status" value="1"/>
</dbReference>
<dbReference type="GO" id="GO:0006298">
    <property type="term" value="P:mismatch repair"/>
    <property type="evidence" value="ECO:0007669"/>
    <property type="project" value="InterPro"/>
</dbReference>
<dbReference type="GO" id="GO:0004519">
    <property type="term" value="F:endonuclease activity"/>
    <property type="evidence" value="ECO:0007669"/>
    <property type="project" value="UniProtKB-KW"/>
</dbReference>
<dbReference type="EC" id="3.1.-.-" evidence="7"/>
<dbReference type="Pfam" id="PF03852">
    <property type="entry name" value="Vsr"/>
    <property type="match status" value="1"/>
</dbReference>
<keyword evidence="8" id="KW-1185">Reference proteome</keyword>
<dbReference type="HOGENOM" id="CLU_111913_2_1_4"/>
<dbReference type="RefSeq" id="WP_011764091.1">
    <property type="nucleotide sequence ID" value="NC_008702.1"/>
</dbReference>
<dbReference type="REBASE" id="21713">
    <property type="entry name" value="V.AspBHIP"/>
</dbReference>
<evidence type="ECO:0000256" key="4">
    <source>
        <dbReference type="ARBA" id="ARBA00022801"/>
    </source>
</evidence>
<evidence type="ECO:0000256" key="5">
    <source>
        <dbReference type="ARBA" id="ARBA00023204"/>
    </source>
</evidence>